<protein>
    <submittedName>
        <fullName evidence="2">Uncharacterized protein</fullName>
    </submittedName>
</protein>
<evidence type="ECO:0000313" key="2">
    <source>
        <dbReference type="WBParaSite" id="jg1840"/>
    </source>
</evidence>
<reference evidence="2" key="1">
    <citation type="submission" date="2022-11" db="UniProtKB">
        <authorList>
            <consortium name="WormBaseParasite"/>
        </authorList>
    </citation>
    <scope>IDENTIFICATION</scope>
</reference>
<dbReference type="AlphaFoldDB" id="A0A915DD89"/>
<keyword evidence="1" id="KW-1185">Reference proteome</keyword>
<proteinExistence type="predicted"/>
<organism evidence="1 2">
    <name type="scientific">Ditylenchus dipsaci</name>
    <dbReference type="NCBI Taxonomy" id="166011"/>
    <lineage>
        <taxon>Eukaryota</taxon>
        <taxon>Metazoa</taxon>
        <taxon>Ecdysozoa</taxon>
        <taxon>Nematoda</taxon>
        <taxon>Chromadorea</taxon>
        <taxon>Rhabditida</taxon>
        <taxon>Tylenchina</taxon>
        <taxon>Tylenchomorpha</taxon>
        <taxon>Sphaerularioidea</taxon>
        <taxon>Anguinidae</taxon>
        <taxon>Anguininae</taxon>
        <taxon>Ditylenchus</taxon>
    </lineage>
</organism>
<dbReference type="Proteomes" id="UP000887574">
    <property type="component" value="Unplaced"/>
</dbReference>
<accession>A0A915DD89</accession>
<name>A0A915DD89_9BILA</name>
<dbReference type="WBParaSite" id="jg1840">
    <property type="protein sequence ID" value="jg1840"/>
    <property type="gene ID" value="jg1840"/>
</dbReference>
<sequence length="129" mass="15110">MKANLRKEMKILGIPEEVRGHLYSHIDVLQQASLMMEFIFAATALSQHWTGKYAADHSCTYFKELFKEAYQLEQEKRPFFRSPQNNLFVMPSFSARDKNTADLYEKLLQGGWTFLQLKEYKAAFHVIVL</sequence>
<evidence type="ECO:0000313" key="1">
    <source>
        <dbReference type="Proteomes" id="UP000887574"/>
    </source>
</evidence>